<feature type="transmembrane region" description="Helical" evidence="7">
    <location>
        <begin position="449"/>
        <end position="466"/>
    </location>
</feature>
<feature type="transmembrane region" description="Helical" evidence="7">
    <location>
        <begin position="355"/>
        <end position="375"/>
    </location>
</feature>
<protein>
    <submittedName>
        <fullName evidence="9">ABC transporter permease</fullName>
    </submittedName>
</protein>
<dbReference type="EMBL" id="BMJG01000012">
    <property type="protein sequence ID" value="GGC44341.1"/>
    <property type="molecule type" value="Genomic_DNA"/>
</dbReference>
<evidence type="ECO:0000259" key="8">
    <source>
        <dbReference type="Pfam" id="PF02687"/>
    </source>
</evidence>
<accession>A0ABQ1MPA2</accession>
<gene>
    <name evidence="9" type="ORF">GCM10010974_28380</name>
</gene>
<feature type="transmembrane region" description="Helical" evidence="7">
    <location>
        <begin position="773"/>
        <end position="794"/>
    </location>
</feature>
<proteinExistence type="inferred from homology"/>
<evidence type="ECO:0000256" key="4">
    <source>
        <dbReference type="ARBA" id="ARBA00022989"/>
    </source>
</evidence>
<dbReference type="Pfam" id="PF02687">
    <property type="entry name" value="FtsX"/>
    <property type="match status" value="2"/>
</dbReference>
<dbReference type="InterPro" id="IPR003838">
    <property type="entry name" value="ABC3_permease_C"/>
</dbReference>
<dbReference type="PANTHER" id="PTHR30572:SF4">
    <property type="entry name" value="ABC TRANSPORTER PERMEASE YTRF"/>
    <property type="match status" value="1"/>
</dbReference>
<feature type="transmembrane region" description="Helical" evidence="7">
    <location>
        <begin position="410"/>
        <end position="443"/>
    </location>
</feature>
<dbReference type="Proteomes" id="UP000632322">
    <property type="component" value="Unassembled WGS sequence"/>
</dbReference>
<sequence length="848" mass="85641">MIRIAWSNLRSASGRLSAAMIAIAVSVAFIVAALLFSQAFGDTLRNQVRAEWAGADVAITAAASEDPAAAADEASPLTETMRQTVADVEGVESAQLTQSAFVAVEAGSTSVTGSATNLPQGQVDTVDGSVPDSDDELMLREADAKTLGVGVGDTITLGEFDGPGHSAADGPSYTVSGVMPGSSSAGMNLYLTDDGLATAPGELVPDSIRVVADDGSDRAGLAEAVESALADAGADVSVRTVDQVVEEQIESLSKTSDMLSTIGIAFGLLAAGVAALVISNTFNVLVASRTRVLALFRAIGASRRQVRAAAVVESLSLGIVGSVLGVGLGLLIGWGLSTVVRAFWMPEFAQMSPSVSAFVVGPVVGILVTLAAGLIPAIRASRVSPIEALRPVDVPAAAPRIRWVRLSLSLVLGIGGIGLCLLGTTSQSVLFGIVGCFALFVALLVGAKIFVPPLVALFAAAVGLLTRRSPAVKLAGRSASTAGGRTASTTGALLIGITLVTAVVVGSSSLQRTLELATAEDTPVDLVVSTAGQDGADDAKIASVLDDSPIVEERENVSAPTASVSVGGTDGSGDVAITSAEAAADSPVLRSDGYDVDEGTILLDPTSVGLDEEDSDVDGQSATVRLGDQNLDLTIETSYDVPAGTALVSGADAKTLEGPGGSAAGDTATEQTWAKIADDASSSQIEALTSELDAVGASADATAAQYRADFASIFQVALSVVLGLLAAAVVIAVIGVSNTLTLSVIERRREGALLRALGFTRAAMSRMITIESLLMTLIALIVGAGVGTFFGWVGTASIMPASANPVLFVPWTQIGLIVVAAVLAAVLASAIPARSMSRIAPAKGMSME</sequence>
<feature type="transmembrane region" description="Helical" evidence="7">
    <location>
        <begin position="487"/>
        <end position="506"/>
    </location>
</feature>
<keyword evidence="5 7" id="KW-0472">Membrane</keyword>
<comment type="similarity">
    <text evidence="6">Belongs to the ABC-4 integral membrane protein family.</text>
</comment>
<evidence type="ECO:0000256" key="1">
    <source>
        <dbReference type="ARBA" id="ARBA00004651"/>
    </source>
</evidence>
<keyword evidence="3 7" id="KW-0812">Transmembrane</keyword>
<feature type="transmembrane region" description="Helical" evidence="7">
    <location>
        <begin position="308"/>
        <end position="335"/>
    </location>
</feature>
<feature type="domain" description="ABC3 transporter permease C-terminal" evidence="8">
    <location>
        <begin position="265"/>
        <end position="385"/>
    </location>
</feature>
<evidence type="ECO:0000256" key="3">
    <source>
        <dbReference type="ARBA" id="ARBA00022692"/>
    </source>
</evidence>
<keyword evidence="4 7" id="KW-1133">Transmembrane helix</keyword>
<dbReference type="InterPro" id="IPR050250">
    <property type="entry name" value="Macrolide_Exporter_MacB"/>
</dbReference>
<evidence type="ECO:0000313" key="10">
    <source>
        <dbReference type="Proteomes" id="UP000632322"/>
    </source>
</evidence>
<comment type="subcellular location">
    <subcellularLocation>
        <location evidence="1">Cell membrane</location>
        <topology evidence="1">Multi-pass membrane protein</topology>
    </subcellularLocation>
</comment>
<evidence type="ECO:0000256" key="2">
    <source>
        <dbReference type="ARBA" id="ARBA00022475"/>
    </source>
</evidence>
<keyword evidence="10" id="KW-1185">Reference proteome</keyword>
<dbReference type="RefSeq" id="WP_181271982.1">
    <property type="nucleotide sequence ID" value="NZ_BMJG01000012.1"/>
</dbReference>
<evidence type="ECO:0000256" key="6">
    <source>
        <dbReference type="ARBA" id="ARBA00038076"/>
    </source>
</evidence>
<evidence type="ECO:0000256" key="7">
    <source>
        <dbReference type="SAM" id="Phobius"/>
    </source>
</evidence>
<feature type="transmembrane region" description="Helical" evidence="7">
    <location>
        <begin position="716"/>
        <end position="745"/>
    </location>
</feature>
<feature type="transmembrane region" description="Helical" evidence="7">
    <location>
        <begin position="262"/>
        <end position="287"/>
    </location>
</feature>
<organism evidence="9 10">
    <name type="scientific">Brevibacterium sediminis</name>
    <dbReference type="NCBI Taxonomy" id="1857024"/>
    <lineage>
        <taxon>Bacteria</taxon>
        <taxon>Bacillati</taxon>
        <taxon>Actinomycetota</taxon>
        <taxon>Actinomycetes</taxon>
        <taxon>Micrococcales</taxon>
        <taxon>Brevibacteriaceae</taxon>
        <taxon>Brevibacterium</taxon>
    </lineage>
</organism>
<evidence type="ECO:0000256" key="5">
    <source>
        <dbReference type="ARBA" id="ARBA00023136"/>
    </source>
</evidence>
<keyword evidence="2" id="KW-1003">Cell membrane</keyword>
<comment type="caution">
    <text evidence="9">The sequence shown here is derived from an EMBL/GenBank/DDBJ whole genome shotgun (WGS) entry which is preliminary data.</text>
</comment>
<evidence type="ECO:0000313" key="9">
    <source>
        <dbReference type="EMBL" id="GGC44341.1"/>
    </source>
</evidence>
<name>A0ABQ1MPA2_9MICO</name>
<reference evidence="10" key="1">
    <citation type="journal article" date="2019" name="Int. J. Syst. Evol. Microbiol.">
        <title>The Global Catalogue of Microorganisms (GCM) 10K type strain sequencing project: providing services to taxonomists for standard genome sequencing and annotation.</title>
        <authorList>
            <consortium name="The Broad Institute Genomics Platform"/>
            <consortium name="The Broad Institute Genome Sequencing Center for Infectious Disease"/>
            <person name="Wu L."/>
            <person name="Ma J."/>
        </authorList>
    </citation>
    <scope>NUCLEOTIDE SEQUENCE [LARGE SCALE GENOMIC DNA]</scope>
    <source>
        <strain evidence="10">CGMCC 1.15472</strain>
    </source>
</reference>
<feature type="transmembrane region" description="Helical" evidence="7">
    <location>
        <begin position="814"/>
        <end position="833"/>
    </location>
</feature>
<dbReference type="PANTHER" id="PTHR30572">
    <property type="entry name" value="MEMBRANE COMPONENT OF TRANSPORTER-RELATED"/>
    <property type="match status" value="1"/>
</dbReference>
<feature type="domain" description="ABC3 transporter permease C-terminal" evidence="8">
    <location>
        <begin position="725"/>
        <end position="841"/>
    </location>
</feature>